<dbReference type="PIRSF" id="PIRSF002849">
    <property type="entry name" value="AAA_ATPase_chaperone_MoxR_prd"/>
    <property type="match status" value="1"/>
</dbReference>
<evidence type="ECO:0000313" key="6">
    <source>
        <dbReference type="Proteomes" id="UP000001488"/>
    </source>
</evidence>
<evidence type="ECO:0000256" key="2">
    <source>
        <dbReference type="ARBA" id="ARBA00022840"/>
    </source>
</evidence>
<evidence type="ECO:0000313" key="5">
    <source>
        <dbReference type="EMBL" id="ACS32511.1"/>
    </source>
</evidence>
<dbReference type="InterPro" id="IPR011703">
    <property type="entry name" value="ATPase_AAA-3"/>
</dbReference>
<organism evidence="5 6">
    <name type="scientific">Thermococcus gammatolerans (strain DSM 15229 / JCM 11827 / EJ3)</name>
    <dbReference type="NCBI Taxonomy" id="593117"/>
    <lineage>
        <taxon>Archaea</taxon>
        <taxon>Methanobacteriati</taxon>
        <taxon>Methanobacteriota</taxon>
        <taxon>Thermococci</taxon>
        <taxon>Thermococcales</taxon>
        <taxon>Thermococcaceae</taxon>
        <taxon>Thermococcus</taxon>
    </lineage>
</organism>
<dbReference type="Proteomes" id="UP000001488">
    <property type="component" value="Chromosome"/>
</dbReference>
<accession>C5A2K9</accession>
<dbReference type="STRING" id="593117.TGAM_0009"/>
<dbReference type="InterPro" id="IPR041628">
    <property type="entry name" value="ChlI/MoxR_AAA_lid"/>
</dbReference>
<protein>
    <submittedName>
        <fullName evidence="5">MoxR-type AAA ATPase, putative chaperone protein (MoxR)</fullName>
    </submittedName>
</protein>
<dbReference type="GO" id="GO:0016887">
    <property type="term" value="F:ATP hydrolysis activity"/>
    <property type="evidence" value="ECO:0007669"/>
    <property type="project" value="InterPro"/>
</dbReference>
<dbReference type="InterPro" id="IPR027417">
    <property type="entry name" value="P-loop_NTPase"/>
</dbReference>
<dbReference type="Pfam" id="PF17863">
    <property type="entry name" value="AAA_lid_2"/>
    <property type="match status" value="1"/>
</dbReference>
<name>C5A2K9_THEGJ</name>
<proteinExistence type="predicted"/>
<dbReference type="Gene3D" id="3.40.50.300">
    <property type="entry name" value="P-loop containing nucleotide triphosphate hydrolases"/>
    <property type="match status" value="1"/>
</dbReference>
<dbReference type="SUPFAM" id="SSF52540">
    <property type="entry name" value="P-loop containing nucleoside triphosphate hydrolases"/>
    <property type="match status" value="1"/>
</dbReference>
<evidence type="ECO:0000259" key="4">
    <source>
        <dbReference type="Pfam" id="PF17863"/>
    </source>
</evidence>
<dbReference type="PaxDb" id="593117-TGAM_0009"/>
<dbReference type="Pfam" id="PF07726">
    <property type="entry name" value="AAA_3"/>
    <property type="match status" value="1"/>
</dbReference>
<dbReference type="AlphaFoldDB" id="C5A2K9"/>
<reference evidence="5 6" key="1">
    <citation type="journal article" date="2007" name="Genome Biol.">
        <title>Genome analysis and genome-wide proteomics of Thermococcus gammatolerans, the most radioresistant organism known amongst the Archaea.</title>
        <authorList>
            <person name="Zivanovic Y."/>
            <person name="Armengaud J."/>
            <person name="Lagorce A."/>
            <person name="Leplat C."/>
            <person name="Guerin P."/>
            <person name="Dutertre M."/>
            <person name="Anthouard V."/>
            <person name="Forterre P."/>
            <person name="Wincker P."/>
            <person name="Confalonieri F."/>
        </authorList>
    </citation>
    <scope>NUCLEOTIDE SEQUENCE [LARGE SCALE GENOMIC DNA]</scope>
    <source>
        <strain evidence="6">DSM 15229 / JCM 11827 / EJ3</strain>
    </source>
</reference>
<keyword evidence="6" id="KW-1185">Reference proteome</keyword>
<dbReference type="HOGENOM" id="CLU_034716_2_2_2"/>
<dbReference type="PATRIC" id="fig|593117.10.peg.10"/>
<dbReference type="PANTHER" id="PTHR42759:SF1">
    <property type="entry name" value="MAGNESIUM-CHELATASE SUBUNIT CHLD"/>
    <property type="match status" value="1"/>
</dbReference>
<feature type="domain" description="ChlI/MoxR AAA lid" evidence="4">
    <location>
        <begin position="227"/>
        <end position="299"/>
    </location>
</feature>
<dbReference type="InterPro" id="IPR050764">
    <property type="entry name" value="CbbQ/NirQ/NorQ/GpvN"/>
</dbReference>
<dbReference type="FunFam" id="3.40.50.300:FF:000640">
    <property type="entry name" value="MoxR family ATPase"/>
    <property type="match status" value="1"/>
</dbReference>
<dbReference type="CDD" id="cd00009">
    <property type="entry name" value="AAA"/>
    <property type="match status" value="1"/>
</dbReference>
<dbReference type="Gene3D" id="1.10.8.80">
    <property type="entry name" value="Magnesium chelatase subunit I, C-Terminal domain"/>
    <property type="match status" value="1"/>
</dbReference>
<evidence type="ECO:0000256" key="1">
    <source>
        <dbReference type="ARBA" id="ARBA00022741"/>
    </source>
</evidence>
<dbReference type="GO" id="GO:0005524">
    <property type="term" value="F:ATP binding"/>
    <property type="evidence" value="ECO:0007669"/>
    <property type="project" value="UniProtKB-KW"/>
</dbReference>
<dbReference type="eggNOG" id="arCOG00434">
    <property type="taxonomic scope" value="Archaea"/>
</dbReference>
<keyword evidence="1" id="KW-0547">Nucleotide-binding</keyword>
<dbReference type="EMBL" id="CP001398">
    <property type="protein sequence ID" value="ACS32511.1"/>
    <property type="molecule type" value="Genomic_DNA"/>
</dbReference>
<sequence>MIEMIIEKIRTEVKKAIVGMDDVVELMTIALLSNGHILLEGVPGLAKTTLSKNFAKSLNLAFTRVQMTPDLLPADIIGHSFYDMRTGEFKIRKGPIFTNILLVDEINRASPKTQSALLEAMEEKQVTIEGQTFRLPRPFLVIATRNPVEIEGVYDIPTAQADRFMMEIKVSYLSENHEKEMLRRKNLGLFDEAKPVVSKGELEKAAKEVRGVKVSDEIIDYIYSILRATREDERALLGASPRAGEHLLLAAKAKAYLENRSYVIPDDVKSLAVPVLSHRILIKPEYEMEGLTGEEVVREALNRVEVPTG</sequence>
<gene>
    <name evidence="5" type="primary">moxR-1</name>
    <name evidence="5" type="ordered locus">TGAM_0009</name>
</gene>
<evidence type="ECO:0000259" key="3">
    <source>
        <dbReference type="Pfam" id="PF07726"/>
    </source>
</evidence>
<feature type="domain" description="ATPase AAA-3" evidence="3">
    <location>
        <begin position="36"/>
        <end position="166"/>
    </location>
</feature>
<dbReference type="PANTHER" id="PTHR42759">
    <property type="entry name" value="MOXR FAMILY PROTEIN"/>
    <property type="match status" value="1"/>
</dbReference>
<keyword evidence="2" id="KW-0067">ATP-binding</keyword>
<dbReference type="KEGG" id="tga:TGAM_0009"/>